<dbReference type="PANTHER" id="PTHR46558:SF4">
    <property type="entry name" value="DNA-BIDING PHAGE PROTEIN"/>
    <property type="match status" value="1"/>
</dbReference>
<dbReference type="InterPro" id="IPR001387">
    <property type="entry name" value="Cro/C1-type_HTH"/>
</dbReference>
<gene>
    <name evidence="3" type="ORF">B0181_09530</name>
    <name evidence="4" type="ORF">NCTC10293_00884</name>
</gene>
<proteinExistence type="predicted"/>
<keyword evidence="1" id="KW-0238">DNA-binding</keyword>
<dbReference type="Gene3D" id="1.10.260.40">
    <property type="entry name" value="lambda repressor-like DNA-binding domains"/>
    <property type="match status" value="1"/>
</dbReference>
<dbReference type="Proteomes" id="UP000255279">
    <property type="component" value="Unassembled WGS sequence"/>
</dbReference>
<dbReference type="EMBL" id="MUXU01000062">
    <property type="protein sequence ID" value="OOR87805.1"/>
    <property type="molecule type" value="Genomic_DNA"/>
</dbReference>
<sequence length="128" mass="14822">MALHDNIRKLREQKQWSQEYMAEQLGLSKNGYAKIERGESRPSLDRLEQITAVFGISMTDLFNDERQSITLISENSQHSSNYYNSDQALARENEKLQLILNHKDEIIAQKNEQISTLQSLVKALQNNQ</sequence>
<dbReference type="PROSITE" id="PS50943">
    <property type="entry name" value="HTH_CROC1"/>
    <property type="match status" value="1"/>
</dbReference>
<reference evidence="4 6" key="2">
    <citation type="submission" date="2018-06" db="EMBL/GenBank/DDBJ databases">
        <authorList>
            <consortium name="Pathogen Informatics"/>
            <person name="Doyle S."/>
        </authorList>
    </citation>
    <scope>NUCLEOTIDE SEQUENCE [LARGE SCALE GENOMIC DNA]</scope>
    <source>
        <strain evidence="4 6">NCTC10293</strain>
    </source>
</reference>
<feature type="domain" description="HTH cro/C1-type" evidence="2">
    <location>
        <begin position="7"/>
        <end position="61"/>
    </location>
</feature>
<dbReference type="Proteomes" id="UP000190435">
    <property type="component" value="Unassembled WGS sequence"/>
</dbReference>
<evidence type="ECO:0000313" key="3">
    <source>
        <dbReference type="EMBL" id="OOR87805.1"/>
    </source>
</evidence>
<dbReference type="Pfam" id="PF01381">
    <property type="entry name" value="HTH_3"/>
    <property type="match status" value="1"/>
</dbReference>
<dbReference type="GO" id="GO:0003677">
    <property type="term" value="F:DNA binding"/>
    <property type="evidence" value="ECO:0007669"/>
    <property type="project" value="UniProtKB-KW"/>
</dbReference>
<evidence type="ECO:0000259" key="2">
    <source>
        <dbReference type="PROSITE" id="PS50943"/>
    </source>
</evidence>
<dbReference type="PANTHER" id="PTHR46558">
    <property type="entry name" value="TRACRIPTIONAL REGULATORY PROTEIN-RELATED-RELATED"/>
    <property type="match status" value="1"/>
</dbReference>
<dbReference type="EMBL" id="UGQE01000001">
    <property type="protein sequence ID" value="STZ10543.1"/>
    <property type="molecule type" value="Genomic_DNA"/>
</dbReference>
<dbReference type="STRING" id="34060.B0181_09530"/>
<dbReference type="OrthoDB" id="5678656at2"/>
<evidence type="ECO:0000313" key="5">
    <source>
        <dbReference type="Proteomes" id="UP000190435"/>
    </source>
</evidence>
<evidence type="ECO:0000313" key="4">
    <source>
        <dbReference type="EMBL" id="STZ10543.1"/>
    </source>
</evidence>
<keyword evidence="5" id="KW-1185">Reference proteome</keyword>
<protein>
    <submittedName>
        <fullName evidence="3 4">Transcriptional regulator</fullName>
    </submittedName>
</protein>
<name>A0A1S9ZWH6_9GAMM</name>
<organism evidence="3 5">
    <name type="scientific">Moraxella caviae</name>
    <dbReference type="NCBI Taxonomy" id="34060"/>
    <lineage>
        <taxon>Bacteria</taxon>
        <taxon>Pseudomonadati</taxon>
        <taxon>Pseudomonadota</taxon>
        <taxon>Gammaproteobacteria</taxon>
        <taxon>Moraxellales</taxon>
        <taxon>Moraxellaceae</taxon>
        <taxon>Moraxella</taxon>
    </lineage>
</organism>
<dbReference type="RefSeq" id="WP_078277282.1">
    <property type="nucleotide sequence ID" value="NZ_CAACXO010000029.1"/>
</dbReference>
<dbReference type="InterPro" id="IPR010982">
    <property type="entry name" value="Lambda_DNA-bd_dom_sf"/>
</dbReference>
<evidence type="ECO:0000313" key="6">
    <source>
        <dbReference type="Proteomes" id="UP000255279"/>
    </source>
</evidence>
<dbReference type="SUPFAM" id="SSF47413">
    <property type="entry name" value="lambda repressor-like DNA-binding domains"/>
    <property type="match status" value="1"/>
</dbReference>
<accession>A0A1S9ZWH6</accession>
<dbReference type="SMART" id="SM00530">
    <property type="entry name" value="HTH_XRE"/>
    <property type="match status" value="1"/>
</dbReference>
<evidence type="ECO:0000256" key="1">
    <source>
        <dbReference type="ARBA" id="ARBA00023125"/>
    </source>
</evidence>
<dbReference type="CDD" id="cd00093">
    <property type="entry name" value="HTH_XRE"/>
    <property type="match status" value="1"/>
</dbReference>
<dbReference type="AlphaFoldDB" id="A0A1S9ZWH6"/>
<reference evidence="3 5" key="1">
    <citation type="submission" date="2017-02" db="EMBL/GenBank/DDBJ databases">
        <title>Draft genome sequence of Moraxella caviae CCUG 355 type strain.</title>
        <authorList>
            <person name="Engstrom-Jakobsson H."/>
            <person name="Salva-Serra F."/>
            <person name="Thorell K."/>
            <person name="Gonzales-Siles L."/>
            <person name="Karlsson R."/>
            <person name="Boulund F."/>
            <person name="Engstrand L."/>
            <person name="Moore E."/>
        </authorList>
    </citation>
    <scope>NUCLEOTIDE SEQUENCE [LARGE SCALE GENOMIC DNA]</scope>
    <source>
        <strain evidence="3 5">CCUG 355</strain>
    </source>
</reference>